<dbReference type="GO" id="GO:0047804">
    <property type="term" value="F:cysteine-S-conjugate beta-lyase activity"/>
    <property type="evidence" value="ECO:0007669"/>
    <property type="project" value="UniProtKB-ARBA"/>
</dbReference>
<name>A0A0Z8GMC3_STRSU</name>
<dbReference type="GO" id="GO:0005737">
    <property type="term" value="C:cytoplasm"/>
    <property type="evidence" value="ECO:0007669"/>
    <property type="project" value="TreeGrafter"/>
</dbReference>
<dbReference type="InterPro" id="IPR000277">
    <property type="entry name" value="Cys/Met-Metab_PyrdxlP-dep_enz"/>
</dbReference>
<dbReference type="FunFam" id="3.90.1150.10:FF:000033">
    <property type="entry name" value="Cystathionine gamma-synthase"/>
    <property type="match status" value="1"/>
</dbReference>
<dbReference type="InterPro" id="IPR015422">
    <property type="entry name" value="PyrdxlP-dep_Trfase_small"/>
</dbReference>
<dbReference type="InterPro" id="IPR015424">
    <property type="entry name" value="PyrdxlP-dep_Trfase"/>
</dbReference>
<dbReference type="FunFam" id="3.40.640.10:FF:000009">
    <property type="entry name" value="Cystathionine gamma-synthase homolog"/>
    <property type="match status" value="1"/>
</dbReference>
<gene>
    <name evidence="6" type="primary">metB</name>
    <name evidence="6" type="ORF">ERS132421_01428</name>
</gene>
<dbReference type="CDD" id="cd00614">
    <property type="entry name" value="CGS_like"/>
    <property type="match status" value="1"/>
</dbReference>
<dbReference type="Proteomes" id="UP000073200">
    <property type="component" value="Unassembled WGS sequence"/>
</dbReference>
<dbReference type="Gene3D" id="3.90.1150.10">
    <property type="entry name" value="Aspartate Aminotransferase, domain 1"/>
    <property type="match status" value="1"/>
</dbReference>
<dbReference type="SUPFAM" id="SSF53383">
    <property type="entry name" value="PLP-dependent transferases"/>
    <property type="match status" value="1"/>
</dbReference>
<organism evidence="6 7">
    <name type="scientific">Streptococcus suis</name>
    <dbReference type="NCBI Taxonomy" id="1307"/>
    <lineage>
        <taxon>Bacteria</taxon>
        <taxon>Bacillati</taxon>
        <taxon>Bacillota</taxon>
        <taxon>Bacilli</taxon>
        <taxon>Lactobacillales</taxon>
        <taxon>Streptococcaceae</taxon>
        <taxon>Streptococcus</taxon>
    </lineage>
</organism>
<keyword evidence="4 6" id="KW-0456">Lyase</keyword>
<dbReference type="Pfam" id="PF01053">
    <property type="entry name" value="Cys_Met_Meta_PP"/>
    <property type="match status" value="1"/>
</dbReference>
<evidence type="ECO:0000256" key="4">
    <source>
        <dbReference type="ARBA" id="ARBA00023239"/>
    </source>
</evidence>
<evidence type="ECO:0000313" key="6">
    <source>
        <dbReference type="EMBL" id="CYV01329.1"/>
    </source>
</evidence>
<dbReference type="RefSeq" id="WP_044668433.1">
    <property type="nucleotide sequence ID" value="NZ_CEEA01000014.1"/>
</dbReference>
<proteinExistence type="inferred from homology"/>
<evidence type="ECO:0000256" key="5">
    <source>
        <dbReference type="RuleBase" id="RU362118"/>
    </source>
</evidence>
<evidence type="ECO:0000256" key="1">
    <source>
        <dbReference type="ARBA" id="ARBA00001933"/>
    </source>
</evidence>
<evidence type="ECO:0000256" key="2">
    <source>
        <dbReference type="ARBA" id="ARBA00009077"/>
    </source>
</evidence>
<dbReference type="EMBL" id="FIHG01000007">
    <property type="protein sequence ID" value="CYV01329.1"/>
    <property type="molecule type" value="Genomic_DNA"/>
</dbReference>
<evidence type="ECO:0000256" key="3">
    <source>
        <dbReference type="ARBA" id="ARBA00022898"/>
    </source>
</evidence>
<dbReference type="PIRSF" id="PIRSF001434">
    <property type="entry name" value="CGS"/>
    <property type="match status" value="1"/>
</dbReference>
<accession>A0A0Z8GMC3</accession>
<protein>
    <submittedName>
        <fullName evidence="6">Cystathionine beta-lyase</fullName>
        <ecNumber evidence="6">4.4.1.8</ecNumber>
    </submittedName>
</protein>
<sequence>MKDNTRLLHGYPVLDEYTGAASIPIYQTSTFHNSELYCDQQKYLYTRFSNPTTDALESGLACLEQATFAIAFASGMAAISNVLMLLEAGDHVIFPIEVYGGTCQFATKILPQYGISTSFVDMADLGQVRKVITDQTKMLYIETPSNPLLKVVDIRALVEVAKENGLISVIDNTFMTALYQRPLELGVDIVVESVTKFINGHSDVVAGLIATNNEEYYHKLKLFQKNFGGIVGVEDAWLILRGMKTMGLRMKQSVHNAQTIADYLVSHPKVKKVHYPGLVNHPNHSVQMRQAANGGAVLSFEFYSKEDMLAFTKMIKIPILAVSLGGVESILSHPATMSHACLSEEERAEQGISDSLLRLSCGIEDVEDLLADFEQALA</sequence>
<dbReference type="PANTHER" id="PTHR11808">
    <property type="entry name" value="TRANS-SULFURATION ENZYME FAMILY MEMBER"/>
    <property type="match status" value="1"/>
</dbReference>
<dbReference type="AlphaFoldDB" id="A0A0Z8GMC3"/>
<reference evidence="6 7" key="1">
    <citation type="submission" date="2016-02" db="EMBL/GenBank/DDBJ databases">
        <authorList>
            <consortium name="Pathogen Informatics"/>
        </authorList>
    </citation>
    <scope>NUCLEOTIDE SEQUENCE [LARGE SCALE GENOMIC DNA]</scope>
    <source>
        <strain evidence="6 7">LSS59</strain>
    </source>
</reference>
<comment type="cofactor">
    <cofactor evidence="1 5">
        <name>pyridoxal 5'-phosphate</name>
        <dbReference type="ChEBI" id="CHEBI:597326"/>
    </cofactor>
</comment>
<comment type="similarity">
    <text evidence="2 5">Belongs to the trans-sulfuration enzymes family.</text>
</comment>
<evidence type="ECO:0000313" key="7">
    <source>
        <dbReference type="Proteomes" id="UP000073200"/>
    </source>
</evidence>
<dbReference type="GO" id="GO:0019346">
    <property type="term" value="P:transsulfuration"/>
    <property type="evidence" value="ECO:0007669"/>
    <property type="project" value="InterPro"/>
</dbReference>
<dbReference type="GO" id="GO:0009086">
    <property type="term" value="P:methionine biosynthetic process"/>
    <property type="evidence" value="ECO:0007669"/>
    <property type="project" value="UniProtKB-ARBA"/>
</dbReference>
<dbReference type="InterPro" id="IPR015421">
    <property type="entry name" value="PyrdxlP-dep_Trfase_major"/>
</dbReference>
<dbReference type="EC" id="4.4.1.8" evidence="6"/>
<dbReference type="GO" id="GO:0030170">
    <property type="term" value="F:pyridoxal phosphate binding"/>
    <property type="evidence" value="ECO:0007669"/>
    <property type="project" value="InterPro"/>
</dbReference>
<dbReference type="Gene3D" id="3.40.640.10">
    <property type="entry name" value="Type I PLP-dependent aspartate aminotransferase-like (Major domain)"/>
    <property type="match status" value="1"/>
</dbReference>
<dbReference type="PANTHER" id="PTHR11808:SF50">
    <property type="entry name" value="CYSTATHIONINE BETA-LYASE"/>
    <property type="match status" value="1"/>
</dbReference>
<keyword evidence="3 5" id="KW-0663">Pyridoxal phosphate</keyword>